<dbReference type="PRINTS" id="PR00412">
    <property type="entry name" value="EPOXHYDRLASE"/>
</dbReference>
<dbReference type="Pfam" id="PF00561">
    <property type="entry name" value="Abhydrolase_1"/>
    <property type="match status" value="1"/>
</dbReference>
<sequence>MTETWNHRQITAAGMQFHVVEAGPADGRPVLLLHGFPETWWAWRHQLPALAAAGYRVYALDLRGFGDSDKQPQNYELVNLTRDVAGVMRALALQDVVVVGHAVGGAIAWLTPLASRRVKAIVTVCAPHPLGARAWRGVTVRGLGRYLRFKMPLLPQRRLRDGRLVRHVLTQWSAPASRAAVLEAADTYCAAMAQPRAAEAALEHLRVSTLRRSTRAELATPIQVPVLSLRAEADPLAGHRQYALDPQFAPGGVQVVAVPEAGHFLPEEAPAAVTAALLAFLRQVHHD</sequence>
<dbReference type="AlphaFoldDB" id="A0A1Q5PUQ6"/>
<dbReference type="InterPro" id="IPR029058">
    <property type="entry name" value="AB_hydrolase_fold"/>
</dbReference>
<gene>
    <name evidence="3" type="ORF">BSZ40_08415</name>
</gene>
<proteinExistence type="predicted"/>
<feature type="domain" description="AB hydrolase-1" evidence="2">
    <location>
        <begin position="29"/>
        <end position="270"/>
    </location>
</feature>
<dbReference type="OrthoDB" id="2987348at2"/>
<evidence type="ECO:0000256" key="1">
    <source>
        <dbReference type="ARBA" id="ARBA00022801"/>
    </source>
</evidence>
<accession>A0A1Q5PUQ6</accession>
<organism evidence="3 4">
    <name type="scientific">Buchananella hordeovulneris</name>
    <dbReference type="NCBI Taxonomy" id="52770"/>
    <lineage>
        <taxon>Bacteria</taxon>
        <taxon>Bacillati</taxon>
        <taxon>Actinomycetota</taxon>
        <taxon>Actinomycetes</taxon>
        <taxon>Actinomycetales</taxon>
        <taxon>Actinomycetaceae</taxon>
        <taxon>Buchananella</taxon>
    </lineage>
</organism>
<dbReference type="InterPro" id="IPR000073">
    <property type="entry name" value="AB_hydrolase_1"/>
</dbReference>
<dbReference type="InterPro" id="IPR000639">
    <property type="entry name" value="Epox_hydrolase-like"/>
</dbReference>
<evidence type="ECO:0000259" key="2">
    <source>
        <dbReference type="Pfam" id="PF00561"/>
    </source>
</evidence>
<protein>
    <recommendedName>
        <fullName evidence="2">AB hydrolase-1 domain-containing protein</fullName>
    </recommendedName>
</protein>
<evidence type="ECO:0000313" key="3">
    <source>
        <dbReference type="EMBL" id="OKL51321.1"/>
    </source>
</evidence>
<keyword evidence="1" id="KW-0378">Hydrolase</keyword>
<name>A0A1Q5PUQ6_9ACTO</name>
<dbReference type="STRING" id="52770.BSZ40_08415"/>
<dbReference type="Gene3D" id="3.40.50.1820">
    <property type="entry name" value="alpha/beta hydrolase"/>
    <property type="match status" value="1"/>
</dbReference>
<dbReference type="PRINTS" id="PR00111">
    <property type="entry name" value="ABHYDROLASE"/>
</dbReference>
<dbReference type="Proteomes" id="UP000185612">
    <property type="component" value="Unassembled WGS sequence"/>
</dbReference>
<keyword evidence="4" id="KW-1185">Reference proteome</keyword>
<dbReference type="InParanoid" id="A0A1Q5PUQ6"/>
<dbReference type="RefSeq" id="WP_073825214.1">
    <property type="nucleotide sequence ID" value="NZ_MQVS01000008.1"/>
</dbReference>
<dbReference type="GO" id="GO:0016787">
    <property type="term" value="F:hydrolase activity"/>
    <property type="evidence" value="ECO:0007669"/>
    <property type="project" value="UniProtKB-KW"/>
</dbReference>
<dbReference type="SUPFAM" id="SSF53474">
    <property type="entry name" value="alpha/beta-Hydrolases"/>
    <property type="match status" value="1"/>
</dbReference>
<dbReference type="EMBL" id="MQVS01000008">
    <property type="protein sequence ID" value="OKL51321.1"/>
    <property type="molecule type" value="Genomic_DNA"/>
</dbReference>
<dbReference type="PANTHER" id="PTHR43329">
    <property type="entry name" value="EPOXIDE HYDROLASE"/>
    <property type="match status" value="1"/>
</dbReference>
<comment type="caution">
    <text evidence="3">The sequence shown here is derived from an EMBL/GenBank/DDBJ whole genome shotgun (WGS) entry which is preliminary data.</text>
</comment>
<reference evidence="4" key="1">
    <citation type="submission" date="2016-12" db="EMBL/GenBank/DDBJ databases">
        <authorList>
            <person name="Meng X."/>
        </authorList>
    </citation>
    <scope>NUCLEOTIDE SEQUENCE [LARGE SCALE GENOMIC DNA]</scope>
    <source>
        <strain evidence="4">DSM 20732</strain>
    </source>
</reference>
<evidence type="ECO:0000313" key="4">
    <source>
        <dbReference type="Proteomes" id="UP000185612"/>
    </source>
</evidence>